<dbReference type="GO" id="GO:0008081">
    <property type="term" value="F:phosphoric diester hydrolase activity"/>
    <property type="evidence" value="ECO:0007669"/>
    <property type="project" value="TreeGrafter"/>
</dbReference>
<dbReference type="Pfam" id="PF03372">
    <property type="entry name" value="Exo_endo_phos"/>
    <property type="match status" value="1"/>
</dbReference>
<dbReference type="InterPro" id="IPR004808">
    <property type="entry name" value="AP_endonuc_1"/>
</dbReference>
<dbReference type="InterPro" id="IPR005135">
    <property type="entry name" value="Endo/exonuclease/phosphatase"/>
</dbReference>
<feature type="active site" description="Proton acceptor" evidence="5">
    <location>
        <position position="251"/>
    </location>
</feature>
<feature type="binding site" evidence="6">
    <location>
        <position position="251"/>
    </location>
    <ligand>
        <name>Mg(2+)</name>
        <dbReference type="ChEBI" id="CHEBI:18420"/>
        <label>1</label>
    </ligand>
</feature>
<dbReference type="RefSeq" id="WP_015390101.1">
    <property type="nucleotide sequence ID" value="NC_020285.1"/>
</dbReference>
<dbReference type="CDD" id="cd10281">
    <property type="entry name" value="Nape_like_AP-endo"/>
    <property type="match status" value="1"/>
</dbReference>
<keyword evidence="4 6" id="KW-0460">Magnesium</keyword>
<feature type="binding site" evidence="6">
    <location>
        <position position="36"/>
    </location>
    <ligand>
        <name>Mg(2+)</name>
        <dbReference type="ChEBI" id="CHEBI:18420"/>
        <label>1</label>
    </ligand>
</feature>
<feature type="active site" evidence="5">
    <location>
        <position position="109"/>
    </location>
</feature>
<feature type="binding site" evidence="6">
    <location>
        <position position="153"/>
    </location>
    <ligand>
        <name>Mg(2+)</name>
        <dbReference type="ChEBI" id="CHEBI:18420"/>
        <label>1</label>
    </ligand>
</feature>
<dbReference type="HOGENOM" id="CLU_027539_3_0_4"/>
<dbReference type="PROSITE" id="PS51435">
    <property type="entry name" value="AP_NUCLEASE_F1_4"/>
    <property type="match status" value="1"/>
</dbReference>
<evidence type="ECO:0000256" key="6">
    <source>
        <dbReference type="PIRSR" id="PIRSR604808-2"/>
    </source>
</evidence>
<keyword evidence="3 9" id="KW-0378">Hydrolase</keyword>
<feature type="site" description="Transition state stabilizer" evidence="7">
    <location>
        <position position="155"/>
    </location>
</feature>
<proteinExistence type="inferred from homology"/>
<evidence type="ECO:0000256" key="7">
    <source>
        <dbReference type="PIRSR" id="PIRSR604808-3"/>
    </source>
</evidence>
<evidence type="ECO:0000256" key="4">
    <source>
        <dbReference type="ARBA" id="ARBA00022842"/>
    </source>
</evidence>
<accession>M1LCC5</accession>
<dbReference type="EC" id="3.1.11.2" evidence="9"/>
<comment type="similarity">
    <text evidence="1">Belongs to the DNA repair enzymes AP/ExoA family.</text>
</comment>
<feature type="binding site" evidence="6">
    <location>
        <position position="8"/>
    </location>
    <ligand>
        <name>Mg(2+)</name>
        <dbReference type="ChEBI" id="CHEBI:18420"/>
        <label>1</label>
    </ligand>
</feature>
<evidence type="ECO:0000256" key="5">
    <source>
        <dbReference type="PIRSR" id="PIRSR604808-1"/>
    </source>
</evidence>
<dbReference type="SUPFAM" id="SSF56219">
    <property type="entry name" value="DNase I-like"/>
    <property type="match status" value="1"/>
</dbReference>
<dbReference type="PANTHER" id="PTHR22748">
    <property type="entry name" value="AP ENDONUCLEASE"/>
    <property type="match status" value="1"/>
</dbReference>
<evidence type="ECO:0000256" key="3">
    <source>
        <dbReference type="ARBA" id="ARBA00022801"/>
    </source>
</evidence>
<feature type="domain" description="Endonuclease/exonuclease/phosphatase" evidence="8">
    <location>
        <begin position="6"/>
        <end position="251"/>
    </location>
</feature>
<dbReference type="Gene3D" id="3.60.10.10">
    <property type="entry name" value="Endonuclease/exonuclease/phosphatase"/>
    <property type="match status" value="1"/>
</dbReference>
<evidence type="ECO:0000313" key="9">
    <source>
        <dbReference type="EMBL" id="AGF50093.1"/>
    </source>
</evidence>
<keyword evidence="2 6" id="KW-0479">Metal-binding</keyword>
<sequence>MLKITSINLNGIRSAFRKGFVQWLKTHEPDVVCMQETRISYNDLSKEINNPLLYEGYFFCADKKGYSGVGIYSTIKPEKIIKGIESNEFDCEGRVIRIDLENISIINAYFPSGTSGQDRQSAKFRFLEKFELIVNKICYENQKYNREFILCGDWNIAHKEIDIKNWRNNTKNSGFLPEERNWITKIIEKYNLIDVFRELNHQPDQYTWWSNRGKSWEKNVGWRIDYQFATPNIAKLAINCEIYTENRFSDHAPLTIIYDFNI</sequence>
<dbReference type="GO" id="GO:0008311">
    <property type="term" value="F:double-stranded DNA 3'-5' DNA exonuclease activity"/>
    <property type="evidence" value="ECO:0007669"/>
    <property type="project" value="UniProtKB-EC"/>
</dbReference>
<dbReference type="InterPro" id="IPR036691">
    <property type="entry name" value="Endo/exonu/phosph_ase_sf"/>
</dbReference>
<name>M1LCC5_9PROT</name>
<gene>
    <name evidence="9" type="ORF">BCUE_0107</name>
</gene>
<keyword evidence="10" id="KW-1185">Reference proteome</keyword>
<feature type="binding site" evidence="6">
    <location>
        <position position="155"/>
    </location>
    <ligand>
        <name>Mg(2+)</name>
        <dbReference type="ChEBI" id="CHEBI:18420"/>
        <label>1</label>
    </ligand>
</feature>
<dbReference type="FunFam" id="3.60.10.10:FF:000026">
    <property type="entry name" value="Exodeoxyribonuclease III"/>
    <property type="match status" value="1"/>
</dbReference>
<evidence type="ECO:0000256" key="2">
    <source>
        <dbReference type="ARBA" id="ARBA00022723"/>
    </source>
</evidence>
<feature type="active site" description="Proton donor/acceptor" evidence="5">
    <location>
        <position position="153"/>
    </location>
</feature>
<dbReference type="GO" id="GO:0003906">
    <property type="term" value="F:DNA-(apurinic or apyrimidinic site) endonuclease activity"/>
    <property type="evidence" value="ECO:0007669"/>
    <property type="project" value="TreeGrafter"/>
</dbReference>
<dbReference type="KEGG" id="kbt:BCUE_0107"/>
<protein>
    <submittedName>
        <fullName evidence="9">Exodeoxyribonuclease III</fullName>
        <ecNumber evidence="9">3.1.11.2</ecNumber>
    </submittedName>
</protein>
<dbReference type="GO" id="GO:0006284">
    <property type="term" value="P:base-excision repair"/>
    <property type="evidence" value="ECO:0007669"/>
    <property type="project" value="TreeGrafter"/>
</dbReference>
<dbReference type="Proteomes" id="UP000011563">
    <property type="component" value="Chromosome"/>
</dbReference>
<comment type="cofactor">
    <cofactor evidence="6">
        <name>Mg(2+)</name>
        <dbReference type="ChEBI" id="CHEBI:18420"/>
    </cofactor>
    <cofactor evidence="6">
        <name>Mn(2+)</name>
        <dbReference type="ChEBI" id="CHEBI:29035"/>
    </cofactor>
    <text evidence="6">Probably binds two magnesium or manganese ions per subunit.</text>
</comment>
<dbReference type="NCBIfam" id="TIGR00633">
    <property type="entry name" value="xth"/>
    <property type="match status" value="1"/>
</dbReference>
<dbReference type="GO" id="GO:0046872">
    <property type="term" value="F:metal ion binding"/>
    <property type="evidence" value="ECO:0007669"/>
    <property type="project" value="UniProtKB-KW"/>
</dbReference>
<evidence type="ECO:0000259" key="8">
    <source>
        <dbReference type="Pfam" id="PF03372"/>
    </source>
</evidence>
<reference evidence="9 10" key="1">
    <citation type="journal article" date="2013" name="Genome Biol. Evol.">
        <title>Genome evolution and phylogenomic analysis of candidatus kinetoplastibacterium, the betaproteobacterial endosymbionts of strigomonas and angomonas.</title>
        <authorList>
            <person name="Alves J.M."/>
            <person name="Serrano M.G."/>
            <person name="Maia da Silva F."/>
            <person name="Voegtly L.J."/>
            <person name="Matveyev A.V."/>
            <person name="Teixeira M.M."/>
            <person name="Camargo E.P."/>
            <person name="Buck G.A."/>
        </authorList>
    </citation>
    <scope>NUCLEOTIDE SEQUENCE [LARGE SCALE GENOMIC DNA]</scope>
    <source>
        <strain evidence="9 10">TCC012E</strain>
    </source>
</reference>
<feature type="binding site" evidence="6">
    <location>
        <position position="250"/>
    </location>
    <ligand>
        <name>Mg(2+)</name>
        <dbReference type="ChEBI" id="CHEBI:18420"/>
        <label>1</label>
    </ligand>
</feature>
<dbReference type="PATRIC" id="fig|1208922.3.peg.659"/>
<dbReference type="EMBL" id="CP003807">
    <property type="protein sequence ID" value="AGF50093.1"/>
    <property type="molecule type" value="Genomic_DNA"/>
</dbReference>
<feature type="site" description="Important for catalytic activity" evidence="7">
    <location>
        <position position="225"/>
    </location>
</feature>
<evidence type="ECO:0000313" key="10">
    <source>
        <dbReference type="Proteomes" id="UP000011563"/>
    </source>
</evidence>
<evidence type="ECO:0000256" key="1">
    <source>
        <dbReference type="ARBA" id="ARBA00007092"/>
    </source>
</evidence>
<dbReference type="NCBIfam" id="TIGR00195">
    <property type="entry name" value="exoDNase_III"/>
    <property type="match status" value="1"/>
</dbReference>
<organism evidence="9 10">
    <name type="scientific">Candidatus Kinetoplastidibacterium blastocrithidiae TCC012E</name>
    <dbReference type="NCBI Taxonomy" id="1208922"/>
    <lineage>
        <taxon>Bacteria</taxon>
        <taxon>Pseudomonadati</taxon>
        <taxon>Pseudomonadota</taxon>
        <taxon>Betaproteobacteria</taxon>
        <taxon>Candidatus Kinetoplastidibacterium</taxon>
    </lineage>
</organism>
<keyword evidence="6" id="KW-0464">Manganese</keyword>
<feature type="site" description="Interaction with DNA substrate" evidence="7">
    <location>
        <position position="251"/>
    </location>
</feature>
<dbReference type="PANTHER" id="PTHR22748:SF6">
    <property type="entry name" value="DNA-(APURINIC OR APYRIMIDINIC SITE) ENDONUCLEASE"/>
    <property type="match status" value="1"/>
</dbReference>
<dbReference type="AlphaFoldDB" id="M1LCC5"/>